<evidence type="ECO:0000256" key="1">
    <source>
        <dbReference type="ARBA" id="ARBA00004141"/>
    </source>
</evidence>
<keyword evidence="2 6" id="KW-0812">Transmembrane</keyword>
<sequence>MGILKSVDWFLFAPAVFLVILGGLVLSSVSKNVYPEHFIFLFLALVIFFIATKIDVDFLFSISGFLYIFSLLLLVSTLALGILYPGVVTRGASRWIYLGPFVFQPSELIKPALILFFANVVSSRTGFLRFFLALATFLPAFILVALQPDLGSAIVLSAGFFGILFFGGVSLRMFAGAFVFLAAVSPAAWQFLAVYQKTRILTFLSPTADPLGAGYNSLQAVIAIGSGGFLGRGLGQGTQSQLSFLPERHTDFIFAALSEELGFVGAILAVVAFCLILYRLIVIIRRQEDVLLQSLLGGIFFIFFAHIIVNAGMNMGVLPITGIPLPFVSSGGSSLLSMSVLLGIASGISSRLKTGSIRDTILI</sequence>
<keyword evidence="3" id="KW-0133">Cell shape</keyword>
<reference evidence="7 8" key="1">
    <citation type="journal article" date="2016" name="Nat. Commun.">
        <title>Thousands of microbial genomes shed light on interconnected biogeochemical processes in an aquifer system.</title>
        <authorList>
            <person name="Anantharaman K."/>
            <person name="Brown C.T."/>
            <person name="Hug L.A."/>
            <person name="Sharon I."/>
            <person name="Castelle C.J."/>
            <person name="Probst A.J."/>
            <person name="Thomas B.C."/>
            <person name="Singh A."/>
            <person name="Wilkins M.J."/>
            <person name="Karaoz U."/>
            <person name="Brodie E.L."/>
            <person name="Williams K.H."/>
            <person name="Hubbard S.S."/>
            <person name="Banfield J.F."/>
        </authorList>
    </citation>
    <scope>NUCLEOTIDE SEQUENCE [LARGE SCALE GENOMIC DNA]</scope>
</reference>
<proteinExistence type="predicted"/>
<dbReference type="GO" id="GO:0032153">
    <property type="term" value="C:cell division site"/>
    <property type="evidence" value="ECO:0007669"/>
    <property type="project" value="TreeGrafter"/>
</dbReference>
<feature type="transmembrane region" description="Helical" evidence="6">
    <location>
        <begin position="58"/>
        <end position="83"/>
    </location>
</feature>
<evidence type="ECO:0008006" key="9">
    <source>
        <dbReference type="Google" id="ProtNLM"/>
    </source>
</evidence>
<feature type="transmembrane region" description="Helical" evidence="6">
    <location>
        <begin position="152"/>
        <end position="171"/>
    </location>
</feature>
<feature type="transmembrane region" description="Helical" evidence="6">
    <location>
        <begin position="290"/>
        <end position="313"/>
    </location>
</feature>
<evidence type="ECO:0000256" key="4">
    <source>
        <dbReference type="ARBA" id="ARBA00022989"/>
    </source>
</evidence>
<organism evidence="7 8">
    <name type="scientific">Candidatus Blackburnbacteria bacterium RIFCSPHIGHO2_01_FULL_43_15b</name>
    <dbReference type="NCBI Taxonomy" id="1797513"/>
    <lineage>
        <taxon>Bacteria</taxon>
        <taxon>Candidatus Blackburniibacteriota</taxon>
    </lineage>
</organism>
<protein>
    <recommendedName>
        <fullName evidence="9">Rod shape-determining protein RodA</fullName>
    </recommendedName>
</protein>
<dbReference type="Pfam" id="PF01098">
    <property type="entry name" value="FTSW_RODA_SPOVE"/>
    <property type="match status" value="1"/>
</dbReference>
<dbReference type="GO" id="GO:0015648">
    <property type="term" value="F:lipid-linked peptidoglycan transporter activity"/>
    <property type="evidence" value="ECO:0007669"/>
    <property type="project" value="TreeGrafter"/>
</dbReference>
<dbReference type="GO" id="GO:0005886">
    <property type="term" value="C:plasma membrane"/>
    <property type="evidence" value="ECO:0007669"/>
    <property type="project" value="TreeGrafter"/>
</dbReference>
<evidence type="ECO:0000256" key="5">
    <source>
        <dbReference type="ARBA" id="ARBA00023136"/>
    </source>
</evidence>
<name>A0A1G1V2P3_9BACT</name>
<dbReference type="PROSITE" id="PS00428">
    <property type="entry name" value="FTSW_RODA_SPOVE"/>
    <property type="match status" value="1"/>
</dbReference>
<dbReference type="GO" id="GO:0008360">
    <property type="term" value="P:regulation of cell shape"/>
    <property type="evidence" value="ECO:0007669"/>
    <property type="project" value="UniProtKB-KW"/>
</dbReference>
<comment type="subcellular location">
    <subcellularLocation>
        <location evidence="1">Membrane</location>
        <topology evidence="1">Multi-pass membrane protein</topology>
    </subcellularLocation>
</comment>
<feature type="transmembrane region" description="Helical" evidence="6">
    <location>
        <begin position="252"/>
        <end position="278"/>
    </location>
</feature>
<evidence type="ECO:0000256" key="2">
    <source>
        <dbReference type="ARBA" id="ARBA00022692"/>
    </source>
</evidence>
<dbReference type="Proteomes" id="UP000177967">
    <property type="component" value="Unassembled WGS sequence"/>
</dbReference>
<feature type="transmembrane region" description="Helical" evidence="6">
    <location>
        <begin position="127"/>
        <end position="146"/>
    </location>
</feature>
<dbReference type="PANTHER" id="PTHR30474">
    <property type="entry name" value="CELL CYCLE PROTEIN"/>
    <property type="match status" value="1"/>
</dbReference>
<dbReference type="STRING" id="1797513.A2782_02995"/>
<feature type="transmembrane region" description="Helical" evidence="6">
    <location>
        <begin position="325"/>
        <end position="348"/>
    </location>
</feature>
<dbReference type="InterPro" id="IPR018365">
    <property type="entry name" value="Cell_cycle_FtsW-rel_CS"/>
</dbReference>
<dbReference type="GO" id="GO:0051301">
    <property type="term" value="P:cell division"/>
    <property type="evidence" value="ECO:0007669"/>
    <property type="project" value="InterPro"/>
</dbReference>
<keyword evidence="5 6" id="KW-0472">Membrane</keyword>
<accession>A0A1G1V2P3</accession>
<dbReference type="EMBL" id="MHBW01000006">
    <property type="protein sequence ID" value="OGY09663.1"/>
    <property type="molecule type" value="Genomic_DNA"/>
</dbReference>
<gene>
    <name evidence="7" type="ORF">A2782_02995</name>
</gene>
<evidence type="ECO:0000256" key="3">
    <source>
        <dbReference type="ARBA" id="ARBA00022960"/>
    </source>
</evidence>
<evidence type="ECO:0000256" key="6">
    <source>
        <dbReference type="SAM" id="Phobius"/>
    </source>
</evidence>
<comment type="caution">
    <text evidence="7">The sequence shown here is derived from an EMBL/GenBank/DDBJ whole genome shotgun (WGS) entry which is preliminary data.</text>
</comment>
<keyword evidence="4 6" id="KW-1133">Transmembrane helix</keyword>
<feature type="transmembrane region" description="Helical" evidence="6">
    <location>
        <begin position="33"/>
        <end position="51"/>
    </location>
</feature>
<feature type="transmembrane region" description="Helical" evidence="6">
    <location>
        <begin position="7"/>
        <end position="27"/>
    </location>
</feature>
<dbReference type="InterPro" id="IPR001182">
    <property type="entry name" value="FtsW/RodA"/>
</dbReference>
<dbReference type="AlphaFoldDB" id="A0A1G1V2P3"/>
<evidence type="ECO:0000313" key="8">
    <source>
        <dbReference type="Proteomes" id="UP000177967"/>
    </source>
</evidence>
<feature type="transmembrane region" description="Helical" evidence="6">
    <location>
        <begin position="178"/>
        <end position="195"/>
    </location>
</feature>
<evidence type="ECO:0000313" key="7">
    <source>
        <dbReference type="EMBL" id="OGY09663.1"/>
    </source>
</evidence>